<proteinExistence type="predicted"/>
<dbReference type="Proteomes" id="UP001516400">
    <property type="component" value="Unassembled WGS sequence"/>
</dbReference>
<dbReference type="AlphaFoldDB" id="A0ABD2NGG6"/>
<accession>A0ABD2NGG6</accession>
<protein>
    <submittedName>
        <fullName evidence="1">Uncharacterized protein</fullName>
    </submittedName>
</protein>
<keyword evidence="2" id="KW-1185">Reference proteome</keyword>
<evidence type="ECO:0000313" key="2">
    <source>
        <dbReference type="Proteomes" id="UP001516400"/>
    </source>
</evidence>
<reference evidence="1 2" key="1">
    <citation type="journal article" date="2021" name="BMC Biol.">
        <title>Horizontally acquired antibacterial genes associated with adaptive radiation of ladybird beetles.</title>
        <authorList>
            <person name="Li H.S."/>
            <person name="Tang X.F."/>
            <person name="Huang Y.H."/>
            <person name="Xu Z.Y."/>
            <person name="Chen M.L."/>
            <person name="Du X.Y."/>
            <person name="Qiu B.Y."/>
            <person name="Chen P.T."/>
            <person name="Zhang W."/>
            <person name="Slipinski A."/>
            <person name="Escalona H.E."/>
            <person name="Waterhouse R.M."/>
            <person name="Zwick A."/>
            <person name="Pang H."/>
        </authorList>
    </citation>
    <scope>NUCLEOTIDE SEQUENCE [LARGE SCALE GENOMIC DNA]</scope>
    <source>
        <strain evidence="1">SYSU2018</strain>
    </source>
</reference>
<sequence>MKRRVATVSKKKECSVTNSDIQTQTDYIIMTEDLVRLPVVLLDKSIVNKYILQQNGKQLGAQIDHSYPERITNSNKKMTTNYSAFLKPITNNEYANSTFSERRSTYSPVIRKKTRSRKVKFYRPKPKGRTRRLSVCEEVQEERISLIRDASDCSEALEPIVERSELSQRNLTYQENLGDTNQDAFNNAHSIEVASPNICELPNISIITQMRGIGTDKDISNTLNRQYSTKSTNTNEQEIHKITDFGYDCVKINAHTVNIHNHFYERRDRV</sequence>
<comment type="caution">
    <text evidence="1">The sequence shown here is derived from an EMBL/GenBank/DDBJ whole genome shotgun (WGS) entry which is preliminary data.</text>
</comment>
<gene>
    <name evidence="1" type="ORF">HHI36_012800</name>
</gene>
<organism evidence="1 2">
    <name type="scientific">Cryptolaemus montrouzieri</name>
    <dbReference type="NCBI Taxonomy" id="559131"/>
    <lineage>
        <taxon>Eukaryota</taxon>
        <taxon>Metazoa</taxon>
        <taxon>Ecdysozoa</taxon>
        <taxon>Arthropoda</taxon>
        <taxon>Hexapoda</taxon>
        <taxon>Insecta</taxon>
        <taxon>Pterygota</taxon>
        <taxon>Neoptera</taxon>
        <taxon>Endopterygota</taxon>
        <taxon>Coleoptera</taxon>
        <taxon>Polyphaga</taxon>
        <taxon>Cucujiformia</taxon>
        <taxon>Coccinelloidea</taxon>
        <taxon>Coccinellidae</taxon>
        <taxon>Scymninae</taxon>
        <taxon>Scymnini</taxon>
        <taxon>Cryptolaemus</taxon>
    </lineage>
</organism>
<name>A0ABD2NGG6_9CUCU</name>
<dbReference type="EMBL" id="JABFTP020000103">
    <property type="protein sequence ID" value="KAL3277452.1"/>
    <property type="molecule type" value="Genomic_DNA"/>
</dbReference>
<evidence type="ECO:0000313" key="1">
    <source>
        <dbReference type="EMBL" id="KAL3277452.1"/>
    </source>
</evidence>